<dbReference type="EMBL" id="CP036318">
    <property type="protein sequence ID" value="QDV55345.1"/>
    <property type="molecule type" value="Genomic_DNA"/>
</dbReference>
<dbReference type="AlphaFoldDB" id="A0A518IQH2"/>
<feature type="coiled-coil region" evidence="1">
    <location>
        <begin position="75"/>
        <end position="105"/>
    </location>
</feature>
<feature type="transmembrane region" description="Helical" evidence="3">
    <location>
        <begin position="112"/>
        <end position="133"/>
    </location>
</feature>
<feature type="region of interest" description="Disordered" evidence="2">
    <location>
        <begin position="166"/>
        <end position="186"/>
    </location>
</feature>
<proteinExistence type="predicted"/>
<protein>
    <submittedName>
        <fullName evidence="4">Uncharacterized protein</fullName>
    </submittedName>
</protein>
<accession>A0A518IQH2</accession>
<dbReference type="PROSITE" id="PS51257">
    <property type="entry name" value="PROKAR_LIPOPROTEIN"/>
    <property type="match status" value="1"/>
</dbReference>
<evidence type="ECO:0000313" key="4">
    <source>
        <dbReference type="EMBL" id="QDV55345.1"/>
    </source>
</evidence>
<evidence type="ECO:0000313" key="5">
    <source>
        <dbReference type="Proteomes" id="UP000316770"/>
    </source>
</evidence>
<dbReference type="Proteomes" id="UP000316770">
    <property type="component" value="Chromosome"/>
</dbReference>
<keyword evidence="3" id="KW-1133">Transmembrane helix</keyword>
<reference evidence="4 5" key="1">
    <citation type="submission" date="2019-02" db="EMBL/GenBank/DDBJ databases">
        <title>Deep-cultivation of Planctomycetes and their phenomic and genomic characterization uncovers novel biology.</title>
        <authorList>
            <person name="Wiegand S."/>
            <person name="Jogler M."/>
            <person name="Boedeker C."/>
            <person name="Pinto D."/>
            <person name="Vollmers J."/>
            <person name="Rivas-Marin E."/>
            <person name="Kohn T."/>
            <person name="Peeters S.H."/>
            <person name="Heuer A."/>
            <person name="Rast P."/>
            <person name="Oberbeckmann S."/>
            <person name="Bunk B."/>
            <person name="Jeske O."/>
            <person name="Meyerdierks A."/>
            <person name="Storesund J.E."/>
            <person name="Kallscheuer N."/>
            <person name="Luecker S."/>
            <person name="Lage O.M."/>
            <person name="Pohl T."/>
            <person name="Merkel B.J."/>
            <person name="Hornburger P."/>
            <person name="Mueller R.-W."/>
            <person name="Bruemmer F."/>
            <person name="Labrenz M."/>
            <person name="Spormann A.M."/>
            <person name="Op den Camp H."/>
            <person name="Overmann J."/>
            <person name="Amann R."/>
            <person name="Jetten M.S.M."/>
            <person name="Mascher T."/>
            <person name="Medema M.H."/>
            <person name="Devos D.P."/>
            <person name="Kaster A.-K."/>
            <person name="Ovreas L."/>
            <person name="Rohde M."/>
            <person name="Galperin M.Y."/>
            <person name="Jogler C."/>
        </authorList>
    </citation>
    <scope>NUCLEOTIDE SEQUENCE [LARGE SCALE GENOMIC DNA]</scope>
    <source>
        <strain evidence="4 5">Mal33</strain>
    </source>
</reference>
<sequence length="186" mass="20270">MGKASMFIIVAILALGAIGCRNDENKRLAEMAERNIERQAQQEVRNTALQHQVAEGTKRLVEADAAARKTIAEIHRDVQTERQTLGAQRDQLENERRQIAAARNRAPIVAEAITAIGLLAACLVPLLIALQILRRSDSPDESGTVAELLLNDIVAEQPAIVRIVDAGPKESPSEVAGRIADHRHVD</sequence>
<gene>
    <name evidence="4" type="ORF">Mal33_13160</name>
</gene>
<evidence type="ECO:0000256" key="3">
    <source>
        <dbReference type="SAM" id="Phobius"/>
    </source>
</evidence>
<dbReference type="RefSeq" id="WP_145283158.1">
    <property type="nucleotide sequence ID" value="NZ_CP036318.1"/>
</dbReference>
<organism evidence="4 5">
    <name type="scientific">Rosistilla oblonga</name>
    <dbReference type="NCBI Taxonomy" id="2527990"/>
    <lineage>
        <taxon>Bacteria</taxon>
        <taxon>Pseudomonadati</taxon>
        <taxon>Planctomycetota</taxon>
        <taxon>Planctomycetia</taxon>
        <taxon>Pirellulales</taxon>
        <taxon>Pirellulaceae</taxon>
        <taxon>Rosistilla</taxon>
    </lineage>
</organism>
<evidence type="ECO:0000256" key="1">
    <source>
        <dbReference type="SAM" id="Coils"/>
    </source>
</evidence>
<keyword evidence="5" id="KW-1185">Reference proteome</keyword>
<evidence type="ECO:0000256" key="2">
    <source>
        <dbReference type="SAM" id="MobiDB-lite"/>
    </source>
</evidence>
<name>A0A518IQH2_9BACT</name>
<keyword evidence="1" id="KW-0175">Coiled coil</keyword>
<keyword evidence="3" id="KW-0812">Transmembrane</keyword>
<keyword evidence="3" id="KW-0472">Membrane</keyword>